<dbReference type="GO" id="GO:0005759">
    <property type="term" value="C:mitochondrial matrix"/>
    <property type="evidence" value="ECO:0007669"/>
    <property type="project" value="TreeGrafter"/>
</dbReference>
<evidence type="ECO:0000256" key="6">
    <source>
        <dbReference type="ARBA" id="ARBA00022694"/>
    </source>
</evidence>
<dbReference type="EMBL" id="ACPB03013538">
    <property type="status" value="NOT_ANNOTATED_CDS"/>
    <property type="molecule type" value="Genomic_DNA"/>
</dbReference>
<evidence type="ECO:0000256" key="9">
    <source>
        <dbReference type="ARBA" id="ARBA00045951"/>
    </source>
</evidence>
<dbReference type="InParanoid" id="T1HF01"/>
<evidence type="ECO:0000256" key="1">
    <source>
        <dbReference type="ARBA" id="ARBA00009775"/>
    </source>
</evidence>
<dbReference type="PROSITE" id="PS51684">
    <property type="entry name" value="SAM_MT_TRM5_TYW2"/>
    <property type="match status" value="1"/>
</dbReference>
<keyword evidence="4" id="KW-0808">Transferase</keyword>
<sequence>FSMENFLPPREIRGMKTLNKELFEKIVQVPCIVVELNYLKETLKHVKPYMLKLVNLNPVRIRNDDSKEILLNPGIVRTYEDLKVVDREALSNFSDKIHFEHINITLNYNNWNAAEILSSVIPKEIGTVSSYSIIGHIVHLNLKSELFDFKNIIGQVLLDKVSPAKTVVNKMDIIENEFRTFQLEVLAGKDDFVVEVVENGYVFKFDFSKVYWNPRLSTEHLRIVEMLKKGDYLYDVCAGVGPFTIPAAKKGCTVLANDLNGVAIDYLRANLLLNKVKSPVLTTVKDATDFIKEDFKSHFIQLKPGDYKVHITMNLPALAPTFLPSFKGLYSAADAEKIAALPVPQVYVYCFVKGDSDPSLLAVELIAEHLNLNGLEDELKSVTFVRNVAPNKHMMRVTIALTPRILISAKRCSSPHKIQKMKNQKKNNPFKVNHVRSIKSKAKAKAYSGRLKKLIDLVKTKVENIDNQLKNIEEIVRQT</sequence>
<keyword evidence="5" id="KW-0949">S-adenosyl-L-methionine</keyword>
<comment type="similarity">
    <text evidence="1">Belongs to the class I-like SAM-binding methyltransferase superfamily. TRM5/TYW2 family.</text>
</comment>
<dbReference type="InterPro" id="IPR056744">
    <property type="entry name" value="TRM5/TYW2-like_N"/>
</dbReference>
<dbReference type="GO" id="GO:0002939">
    <property type="term" value="P:tRNA N1-guanine methylation"/>
    <property type="evidence" value="ECO:0007669"/>
    <property type="project" value="TreeGrafter"/>
</dbReference>
<protein>
    <submittedName>
        <fullName evidence="12">tRNA wybutosine-synthesizing protein 2 homolog</fullName>
    </submittedName>
</protein>
<evidence type="ECO:0000256" key="5">
    <source>
        <dbReference type="ARBA" id="ARBA00022691"/>
    </source>
</evidence>
<keyword evidence="6" id="KW-0819">tRNA processing</keyword>
<dbReference type="OMA" id="VGSHSQF"/>
<evidence type="ECO:0000256" key="2">
    <source>
        <dbReference type="ARBA" id="ARBA00022490"/>
    </source>
</evidence>
<dbReference type="GO" id="GO:0052906">
    <property type="term" value="F:tRNA (guanine(37)-N1)-methyltransferase activity"/>
    <property type="evidence" value="ECO:0007669"/>
    <property type="project" value="UniProtKB-EC"/>
</dbReference>
<feature type="domain" description="SAM-dependent methyltransferase TRM5/TYW2-type" evidence="11">
    <location>
        <begin position="131"/>
        <end position="403"/>
    </location>
</feature>
<evidence type="ECO:0000256" key="10">
    <source>
        <dbReference type="ARBA" id="ARBA00047783"/>
    </source>
</evidence>
<comment type="function">
    <text evidence="9">Involved in mitochondrial tRNA methylation. Specifically methylates the N1 position of guanosine-37 in various tRNAs. Methylation is not dependent on the nature of the nucleoside 5' of the target nucleoside. This is the first step in the biosynthesis of wybutosine (yW), a modified base adjacent to the anticodon of tRNAs and required for accurate decoding.</text>
</comment>
<evidence type="ECO:0000256" key="4">
    <source>
        <dbReference type="ARBA" id="ARBA00022679"/>
    </source>
</evidence>
<dbReference type="PANTHER" id="PTHR23245">
    <property type="entry name" value="TRNA METHYLTRANSFERASE"/>
    <property type="match status" value="1"/>
</dbReference>
<evidence type="ECO:0000313" key="12">
    <source>
        <dbReference type="EnsemblMetazoa" id="RPRC002623-PA"/>
    </source>
</evidence>
<dbReference type="HOGENOM" id="CLU_022610_2_3_1"/>
<dbReference type="VEuPathDB" id="VectorBase:RPRC002623"/>
<dbReference type="InterPro" id="IPR025792">
    <property type="entry name" value="tRNA_Gua_MeTrfase_euk"/>
</dbReference>
<dbReference type="eggNOG" id="KOG2078">
    <property type="taxonomic scope" value="Eukaryota"/>
</dbReference>
<keyword evidence="3" id="KW-0489">Methyltransferase</keyword>
<comment type="catalytic activity">
    <reaction evidence="10">
        <text>guanosine(37) in tRNA + S-adenosyl-L-methionine = N(1)-methylguanosine(37) in tRNA + S-adenosyl-L-homocysteine + H(+)</text>
        <dbReference type="Rhea" id="RHEA:36899"/>
        <dbReference type="Rhea" id="RHEA-COMP:10145"/>
        <dbReference type="Rhea" id="RHEA-COMP:10147"/>
        <dbReference type="ChEBI" id="CHEBI:15378"/>
        <dbReference type="ChEBI" id="CHEBI:57856"/>
        <dbReference type="ChEBI" id="CHEBI:59789"/>
        <dbReference type="ChEBI" id="CHEBI:73542"/>
        <dbReference type="ChEBI" id="CHEBI:74269"/>
        <dbReference type="EC" id="2.1.1.228"/>
    </reaction>
</comment>
<dbReference type="GO" id="GO:0042254">
    <property type="term" value="P:ribosome biogenesis"/>
    <property type="evidence" value="ECO:0007669"/>
    <property type="project" value="InterPro"/>
</dbReference>
<evidence type="ECO:0000256" key="3">
    <source>
        <dbReference type="ARBA" id="ARBA00022603"/>
    </source>
</evidence>
<dbReference type="Pfam" id="PF25133">
    <property type="entry name" value="TYW2_N_2"/>
    <property type="match status" value="1"/>
</dbReference>
<organism evidence="12 13">
    <name type="scientific">Rhodnius prolixus</name>
    <name type="common">Triatomid bug</name>
    <dbReference type="NCBI Taxonomy" id="13249"/>
    <lineage>
        <taxon>Eukaryota</taxon>
        <taxon>Metazoa</taxon>
        <taxon>Ecdysozoa</taxon>
        <taxon>Arthropoda</taxon>
        <taxon>Hexapoda</taxon>
        <taxon>Insecta</taxon>
        <taxon>Pterygota</taxon>
        <taxon>Neoptera</taxon>
        <taxon>Paraneoptera</taxon>
        <taxon>Hemiptera</taxon>
        <taxon>Heteroptera</taxon>
        <taxon>Panheteroptera</taxon>
        <taxon>Cimicomorpha</taxon>
        <taxon>Reduviidae</taxon>
        <taxon>Triatominae</taxon>
        <taxon>Rhodnius</taxon>
    </lineage>
</organism>
<dbReference type="Pfam" id="PF02475">
    <property type="entry name" value="TRM5-TYW2_MTfase"/>
    <property type="match status" value="1"/>
</dbReference>
<keyword evidence="13" id="KW-1185">Reference proteome</keyword>
<proteinExistence type="inferred from homology"/>
<accession>T1HF01</accession>
<reference evidence="12" key="1">
    <citation type="submission" date="2015-05" db="UniProtKB">
        <authorList>
            <consortium name="EnsemblMetazoa"/>
        </authorList>
    </citation>
    <scope>IDENTIFICATION</scope>
</reference>
<dbReference type="Proteomes" id="UP000015103">
    <property type="component" value="Unassembled WGS sequence"/>
</dbReference>
<keyword evidence="8" id="KW-0539">Nucleus</keyword>
<evidence type="ECO:0000259" key="11">
    <source>
        <dbReference type="PROSITE" id="PS51684"/>
    </source>
</evidence>
<dbReference type="InterPro" id="IPR029063">
    <property type="entry name" value="SAM-dependent_MTases_sf"/>
</dbReference>
<dbReference type="InterPro" id="IPR030382">
    <property type="entry name" value="MeTrfase_TRM5/TYW2"/>
</dbReference>
<dbReference type="HAMAP" id="MF_03152">
    <property type="entry name" value="TRM5"/>
    <property type="match status" value="1"/>
</dbReference>
<dbReference type="EnsemblMetazoa" id="RPRC002623-RA">
    <property type="protein sequence ID" value="RPRC002623-PA"/>
    <property type="gene ID" value="RPRC002623"/>
</dbReference>
<dbReference type="AlphaFoldDB" id="T1HF01"/>
<dbReference type="InterPro" id="IPR031389">
    <property type="entry name" value="RBIS"/>
</dbReference>
<dbReference type="SUPFAM" id="SSF53335">
    <property type="entry name" value="S-adenosyl-L-methionine-dependent methyltransferases"/>
    <property type="match status" value="1"/>
</dbReference>
<evidence type="ECO:0000256" key="7">
    <source>
        <dbReference type="ARBA" id="ARBA00023128"/>
    </source>
</evidence>
<dbReference type="STRING" id="13249.T1HF01"/>
<dbReference type="FunFam" id="3.30.300.110:FF:000001">
    <property type="entry name" value="tRNA (guanine(37)-N1)-methyltransferase"/>
    <property type="match status" value="1"/>
</dbReference>
<dbReference type="PANTHER" id="PTHR23245:SF36">
    <property type="entry name" value="TRNA (GUANINE(37)-N1)-METHYLTRANSFERASE"/>
    <property type="match status" value="1"/>
</dbReference>
<name>T1HF01_RHOPR</name>
<dbReference type="FunCoup" id="T1HF01">
    <property type="interactions" value="952"/>
</dbReference>
<dbReference type="Gene3D" id="3.40.50.150">
    <property type="entry name" value="Vaccinia Virus protein VP39"/>
    <property type="match status" value="1"/>
</dbReference>
<keyword evidence="7" id="KW-0496">Mitochondrion</keyword>
<keyword evidence="2" id="KW-0963">Cytoplasm</keyword>
<dbReference type="InterPro" id="IPR056743">
    <property type="entry name" value="TRM5-TYW2-like_MTfase"/>
</dbReference>
<evidence type="ECO:0000313" key="13">
    <source>
        <dbReference type="Proteomes" id="UP000015103"/>
    </source>
</evidence>
<dbReference type="GO" id="GO:0070901">
    <property type="term" value="P:mitochondrial tRNA methylation"/>
    <property type="evidence" value="ECO:0007669"/>
    <property type="project" value="UniProtKB-ARBA"/>
</dbReference>
<dbReference type="Gene3D" id="3.30.300.110">
    <property type="entry name" value="Met-10+ protein-like domains"/>
    <property type="match status" value="1"/>
</dbReference>
<dbReference type="Pfam" id="PF15679">
    <property type="entry name" value="DUF4665"/>
    <property type="match status" value="1"/>
</dbReference>
<evidence type="ECO:0000256" key="8">
    <source>
        <dbReference type="ARBA" id="ARBA00023242"/>
    </source>
</evidence>